<dbReference type="STRING" id="403677.D0N8G9"/>
<dbReference type="OrthoDB" id="112549at2759"/>
<dbReference type="Proteomes" id="UP000006643">
    <property type="component" value="Unassembled WGS sequence"/>
</dbReference>
<dbReference type="eggNOG" id="ENOG502S2HV">
    <property type="taxonomic scope" value="Eukaryota"/>
</dbReference>
<dbReference type="KEGG" id="pif:PITG_07470"/>
<feature type="region of interest" description="Disordered" evidence="1">
    <location>
        <begin position="394"/>
        <end position="495"/>
    </location>
</feature>
<dbReference type="EMBL" id="DS028128">
    <property type="protein sequence ID" value="EEY53854.1"/>
    <property type="molecule type" value="Genomic_DNA"/>
</dbReference>
<dbReference type="PANTHER" id="PTHR16230:SF3">
    <property type="entry name" value="BIOGENESIS OF LYSOSOMAL ORGANELLES COMPLEX-1, SUBUNIT 4, CAPPUCCINO"/>
    <property type="match status" value="1"/>
</dbReference>
<feature type="compositionally biased region" description="Basic residues" evidence="1">
    <location>
        <begin position="202"/>
        <end position="211"/>
    </location>
</feature>
<evidence type="ECO:0000313" key="3">
    <source>
        <dbReference type="Proteomes" id="UP000006643"/>
    </source>
</evidence>
<accession>D0N8G9</accession>
<organism evidence="2 3">
    <name type="scientific">Phytophthora infestans (strain T30-4)</name>
    <name type="common">Potato late blight agent</name>
    <dbReference type="NCBI Taxonomy" id="403677"/>
    <lineage>
        <taxon>Eukaryota</taxon>
        <taxon>Sar</taxon>
        <taxon>Stramenopiles</taxon>
        <taxon>Oomycota</taxon>
        <taxon>Peronosporomycetes</taxon>
        <taxon>Peronosporales</taxon>
        <taxon>Peronosporaceae</taxon>
        <taxon>Phytophthora</taxon>
    </lineage>
</organism>
<dbReference type="PANTHER" id="PTHR16230">
    <property type="entry name" value="CAPPUCCINO"/>
    <property type="match status" value="1"/>
</dbReference>
<feature type="region of interest" description="Disordered" evidence="1">
    <location>
        <begin position="657"/>
        <end position="686"/>
    </location>
</feature>
<dbReference type="VEuPathDB" id="FungiDB:PITG_07470"/>
<feature type="region of interest" description="Disordered" evidence="1">
    <location>
        <begin position="728"/>
        <end position="753"/>
    </location>
</feature>
<feature type="region of interest" description="Disordered" evidence="1">
    <location>
        <begin position="513"/>
        <end position="549"/>
    </location>
</feature>
<dbReference type="InterPro" id="IPR024857">
    <property type="entry name" value="Cappuccino"/>
</dbReference>
<feature type="compositionally biased region" description="Polar residues" evidence="1">
    <location>
        <begin position="335"/>
        <end position="347"/>
    </location>
</feature>
<protein>
    <submittedName>
        <fullName evidence="2">Uncharacterized protein</fullName>
    </submittedName>
</protein>
<keyword evidence="3" id="KW-1185">Reference proteome</keyword>
<dbReference type="OMA" id="GCTIITM"/>
<evidence type="ECO:0000256" key="1">
    <source>
        <dbReference type="SAM" id="MobiDB-lite"/>
    </source>
</evidence>
<feature type="compositionally biased region" description="Low complexity" evidence="1">
    <location>
        <begin position="457"/>
        <end position="469"/>
    </location>
</feature>
<reference evidence="3" key="1">
    <citation type="journal article" date="2009" name="Nature">
        <title>Genome sequence and analysis of the Irish potato famine pathogen Phytophthora infestans.</title>
        <authorList>
            <consortium name="The Broad Institute Genome Sequencing Platform"/>
            <person name="Haas B.J."/>
            <person name="Kamoun S."/>
            <person name="Zody M.C."/>
            <person name="Jiang R.H."/>
            <person name="Handsaker R.E."/>
            <person name="Cano L.M."/>
            <person name="Grabherr M."/>
            <person name="Kodira C.D."/>
            <person name="Raffaele S."/>
            <person name="Torto-Alalibo T."/>
            <person name="Bozkurt T.O."/>
            <person name="Ah-Fong A.M."/>
            <person name="Alvarado L."/>
            <person name="Anderson V.L."/>
            <person name="Armstrong M.R."/>
            <person name="Avrova A."/>
            <person name="Baxter L."/>
            <person name="Beynon J."/>
            <person name="Boevink P.C."/>
            <person name="Bollmann S.R."/>
            <person name="Bos J.I."/>
            <person name="Bulone V."/>
            <person name="Cai G."/>
            <person name="Cakir C."/>
            <person name="Carrington J.C."/>
            <person name="Chawner M."/>
            <person name="Conti L."/>
            <person name="Costanzo S."/>
            <person name="Ewan R."/>
            <person name="Fahlgren N."/>
            <person name="Fischbach M.A."/>
            <person name="Fugelstad J."/>
            <person name="Gilroy E.M."/>
            <person name="Gnerre S."/>
            <person name="Green P.J."/>
            <person name="Grenville-Briggs L.J."/>
            <person name="Griffith J."/>
            <person name="Grunwald N.J."/>
            <person name="Horn K."/>
            <person name="Horner N.R."/>
            <person name="Hu C.H."/>
            <person name="Huitema E."/>
            <person name="Jeong D.H."/>
            <person name="Jones A.M."/>
            <person name="Jones J.D."/>
            <person name="Jones R.W."/>
            <person name="Karlsson E.K."/>
            <person name="Kunjeti S.G."/>
            <person name="Lamour K."/>
            <person name="Liu Z."/>
            <person name="Ma L."/>
            <person name="Maclean D."/>
            <person name="Chibucos M.C."/>
            <person name="McDonald H."/>
            <person name="McWalters J."/>
            <person name="Meijer H.J."/>
            <person name="Morgan W."/>
            <person name="Morris P.F."/>
            <person name="Munro C.A."/>
            <person name="O'Neill K."/>
            <person name="Ospina-Giraldo M."/>
            <person name="Pinzon A."/>
            <person name="Pritchard L."/>
            <person name="Ramsahoye B."/>
            <person name="Ren Q."/>
            <person name="Restrepo S."/>
            <person name="Roy S."/>
            <person name="Sadanandom A."/>
            <person name="Savidor A."/>
            <person name="Schornack S."/>
            <person name="Schwartz D.C."/>
            <person name="Schumann U.D."/>
            <person name="Schwessinger B."/>
            <person name="Seyer L."/>
            <person name="Sharpe T."/>
            <person name="Silvar C."/>
            <person name="Song J."/>
            <person name="Studholme D.J."/>
            <person name="Sykes S."/>
            <person name="Thines M."/>
            <person name="van de Vondervoort P.J."/>
            <person name="Phuntumart V."/>
            <person name="Wawra S."/>
            <person name="Weide R."/>
            <person name="Win J."/>
            <person name="Young C."/>
            <person name="Zhou S."/>
            <person name="Fry W."/>
            <person name="Meyers B.C."/>
            <person name="van West P."/>
            <person name="Ristaino J."/>
            <person name="Govers F."/>
            <person name="Birch P.R."/>
            <person name="Whisson S.C."/>
            <person name="Judelson H.S."/>
            <person name="Nusbaum C."/>
        </authorList>
    </citation>
    <scope>NUCLEOTIDE SEQUENCE [LARGE SCALE GENOMIC DNA]</scope>
    <source>
        <strain evidence="3">T30-4</strain>
    </source>
</reference>
<proteinExistence type="predicted"/>
<name>D0N8G9_PHYIT</name>
<gene>
    <name evidence="2" type="ORF">PITG_07470</name>
</gene>
<dbReference type="AlphaFoldDB" id="D0N8G9"/>
<dbReference type="GeneID" id="9465692"/>
<feature type="region of interest" description="Disordered" evidence="1">
    <location>
        <begin position="189"/>
        <end position="220"/>
    </location>
</feature>
<feature type="compositionally biased region" description="Basic residues" evidence="1">
    <location>
        <begin position="325"/>
        <end position="334"/>
    </location>
</feature>
<dbReference type="InParanoid" id="D0N8G9"/>
<feature type="compositionally biased region" description="Low complexity" evidence="1">
    <location>
        <begin position="394"/>
        <end position="405"/>
    </location>
</feature>
<feature type="compositionally biased region" description="Low complexity" evidence="1">
    <location>
        <begin position="421"/>
        <end position="438"/>
    </location>
</feature>
<evidence type="ECO:0000313" key="2">
    <source>
        <dbReference type="EMBL" id="EEY53854.1"/>
    </source>
</evidence>
<dbReference type="HOGENOM" id="CLU_304516_0_0_1"/>
<feature type="region of interest" description="Disordered" evidence="1">
    <location>
        <begin position="232"/>
        <end position="354"/>
    </location>
</feature>
<dbReference type="RefSeq" id="XP_002904485.1">
    <property type="nucleotide sequence ID" value="XM_002904439.1"/>
</dbReference>
<dbReference type="GO" id="GO:0031083">
    <property type="term" value="C:BLOC-1 complex"/>
    <property type="evidence" value="ECO:0007669"/>
    <property type="project" value="TreeGrafter"/>
</dbReference>
<feature type="compositionally biased region" description="Polar residues" evidence="1">
    <location>
        <begin position="244"/>
        <end position="254"/>
    </location>
</feature>
<feature type="compositionally biased region" description="Low complexity" evidence="1">
    <location>
        <begin position="614"/>
        <end position="627"/>
    </location>
</feature>
<sequence>MATASGQATQARSIVTIDGYVSRGRAPPDSVPRDHAMLQDFAAYLEQRLKCVNMLMLRRIFADFLNEHENTLVPMMQHGCTIITMYPVLSTSFQRRREAALLLAKPKHHLDTRGCVFLYLQQRAATRNMALLKNLFLEFVYKRETSLMAFVERGCQVISVIPFELPQMTQLPPPPAPQEYPCVVENATERPQAASESVAKTNTKKRKRKTVQKPSTAVASTPVVADEVAPLVTQKKTKGKQKQAGSRVQQTPSDTRAGAEVSTKRRRTTSKNASVAPASSPVKLAPKRARQTKETTKSLQQTASVAATERDSVGTEASALSTISKPKRGKKMKTRTTSSKDATSTAVPESEAASVPQLVESVVKDALTTGAKSPSKHVRMTRASTAVGQAAAAVESTTTEAAPATKRVRKPKSTEMSFQDAESVAAAPPAEPASMEISKATRKRGRPSKISTVSPQDTTPVDPVDPVVTEPGKSTPKRVRKPRTGTASPRKDATSVAATAALESVVTQVVLLKSPPKRRDKSKVTKVSASKTNIAKATQKRGRKPKSIAASLQDTAAATTEMGDAVSVSATEPIEPPNTTSVTAVATPEVVNAVVTDAQPAAMSTPKRSKESKTQTAVATTTSDTVKPTVKRGRTPKNSTTLLQDVVATTAMTEAVTIDAPPPTTKPTPKRRKRPPTRTLPQQEEATTTITEVVQSVLNDLVSRVSGEFSLPTRRRKRKIDVEKIISSEGSKEKSRKRLKSANDKPAKRGKPVMSEEMCRSQRELARKMENFEAQTPWQAAYSNVSPPFDEEKHPALAKTLRTFWLRHSRAVWGRNFWGPMSRKLNPAEFNKRNNRQLRAKTAFESLIVSAHEELGAAFFVSLDSQKPRHPGWWYRGPMVALFALQQIKGEEAVWSYVMNEARHRFPDCNLPLPLAASNSGAMRVRHKRESASMWVGNHQQTAGILEEMAALLNAQREVGEATMEAGSAAMGSVVV</sequence>
<feature type="region of interest" description="Disordered" evidence="1">
    <location>
        <begin position="600"/>
        <end position="637"/>
    </location>
</feature>